<accession>B9LA65</accession>
<feature type="coiled-coil region" evidence="8">
    <location>
        <begin position="161"/>
        <end position="195"/>
    </location>
</feature>
<keyword evidence="11" id="KW-1185">Reference proteome</keyword>
<evidence type="ECO:0000256" key="3">
    <source>
        <dbReference type="ARBA" id="ARBA00022448"/>
    </source>
</evidence>
<keyword evidence="9" id="KW-0732">Signal</keyword>
<evidence type="ECO:0000256" key="8">
    <source>
        <dbReference type="SAM" id="Coils"/>
    </source>
</evidence>
<dbReference type="GO" id="GO:0015288">
    <property type="term" value="F:porin activity"/>
    <property type="evidence" value="ECO:0007669"/>
    <property type="project" value="TreeGrafter"/>
</dbReference>
<evidence type="ECO:0000256" key="9">
    <source>
        <dbReference type="SAM" id="SignalP"/>
    </source>
</evidence>
<dbReference type="AlphaFoldDB" id="B9LA65"/>
<reference evidence="10 11" key="1">
    <citation type="journal article" date="2009" name="PLoS Genet.">
        <title>Adaptations to submarine hydrothermal environments exemplified by the genome of Nautilia profundicola.</title>
        <authorList>
            <person name="Campbell B.J."/>
            <person name="Smith J.L."/>
            <person name="Hanson T.E."/>
            <person name="Klotz M.G."/>
            <person name="Stein L.Y."/>
            <person name="Lee C.K."/>
            <person name="Wu D."/>
            <person name="Robinson J.M."/>
            <person name="Khouri H.M."/>
            <person name="Eisen J.A."/>
            <person name="Cary S.C."/>
        </authorList>
    </citation>
    <scope>NUCLEOTIDE SEQUENCE [LARGE SCALE GENOMIC DNA]</scope>
    <source>
        <strain evidence="11">ATCC BAA-1463 / DSM 18972 / AmH</strain>
    </source>
</reference>
<evidence type="ECO:0000256" key="1">
    <source>
        <dbReference type="ARBA" id="ARBA00004442"/>
    </source>
</evidence>
<comment type="similarity">
    <text evidence="2">Belongs to the outer membrane factor (OMF) (TC 1.B.17) family.</text>
</comment>
<dbReference type="GO" id="GO:0009279">
    <property type="term" value="C:cell outer membrane"/>
    <property type="evidence" value="ECO:0007669"/>
    <property type="project" value="UniProtKB-SubCell"/>
</dbReference>
<feature type="signal peptide" evidence="9">
    <location>
        <begin position="1"/>
        <end position="17"/>
    </location>
</feature>
<keyword evidence="3" id="KW-0813">Transport</keyword>
<dbReference type="eggNOG" id="COG1538">
    <property type="taxonomic scope" value="Bacteria"/>
</dbReference>
<keyword evidence="7" id="KW-0998">Cell outer membrane</keyword>
<sequence length="399" mass="46341">MKLKKFLFLLFPALVFSGDLLNDLKQKELNFDKEQSIQDSKDTEKSWISPIILKYSYSKDNTLGSIKTTNKTFSISVNQPVFKSGAIYYSIKYAQHSKSYNMLNIELQRRALIKQALDLAYDYKITKLNQKIILLNIANTKIDIKKKKEEFLNGIGDSTLLNNAILQLNGLKLNLEDLKTNLESLRNSFKNISSLNIDKIKLPVFELITKNQYLKSNLDLLAQKKLKKVKYDLYKMQFGDQLLSVNINGSLNWQKTMYSQNTPLFQDSKNDYYRIGFSVTLPISFNAVNKIQKSKIDYLKSLTMIEDKKLQLTNTYNNIVNQIKTIDKKIQIYKDNVKIYDDLIASTLDSIEAGNATKLDLQILENSRKTMFVNIEILKLQKQKLLLSLYYKLHNWKLK</sequence>
<comment type="subcellular location">
    <subcellularLocation>
        <location evidence="1">Cell outer membrane</location>
    </subcellularLocation>
</comment>
<evidence type="ECO:0000313" key="11">
    <source>
        <dbReference type="Proteomes" id="UP000000448"/>
    </source>
</evidence>
<feature type="chain" id="PRO_5002886205" description="Outer membrane efflux protein" evidence="9">
    <location>
        <begin position="18"/>
        <end position="399"/>
    </location>
</feature>
<organism evidence="10 11">
    <name type="scientific">Nautilia profundicola (strain ATCC BAA-1463 / DSM 18972 / AmH)</name>
    <dbReference type="NCBI Taxonomy" id="598659"/>
    <lineage>
        <taxon>Bacteria</taxon>
        <taxon>Pseudomonadati</taxon>
        <taxon>Campylobacterota</taxon>
        <taxon>Epsilonproteobacteria</taxon>
        <taxon>Nautiliales</taxon>
        <taxon>Nautiliaceae</taxon>
        <taxon>Nautilia</taxon>
    </lineage>
</organism>
<evidence type="ECO:0000313" key="10">
    <source>
        <dbReference type="EMBL" id="ACM93481.1"/>
    </source>
</evidence>
<evidence type="ECO:0000256" key="2">
    <source>
        <dbReference type="ARBA" id="ARBA00007613"/>
    </source>
</evidence>
<dbReference type="Pfam" id="PF02321">
    <property type="entry name" value="OEP"/>
    <property type="match status" value="1"/>
</dbReference>
<dbReference type="Proteomes" id="UP000000448">
    <property type="component" value="Chromosome"/>
</dbReference>
<keyword evidence="5" id="KW-0812">Transmembrane</keyword>
<keyword evidence="4" id="KW-1134">Transmembrane beta strand</keyword>
<dbReference type="InterPro" id="IPR051906">
    <property type="entry name" value="TolC-like"/>
</dbReference>
<gene>
    <name evidence="10" type="ordered locus">NAMH_1127</name>
</gene>
<keyword evidence="8" id="KW-0175">Coiled coil</keyword>
<dbReference type="KEGG" id="nam:NAMH_1127"/>
<dbReference type="PANTHER" id="PTHR30026">
    <property type="entry name" value="OUTER MEMBRANE PROTEIN TOLC"/>
    <property type="match status" value="1"/>
</dbReference>
<proteinExistence type="inferred from homology"/>
<evidence type="ECO:0000256" key="5">
    <source>
        <dbReference type="ARBA" id="ARBA00022692"/>
    </source>
</evidence>
<dbReference type="GO" id="GO:1990281">
    <property type="term" value="C:efflux pump complex"/>
    <property type="evidence" value="ECO:0007669"/>
    <property type="project" value="TreeGrafter"/>
</dbReference>
<evidence type="ECO:0000256" key="7">
    <source>
        <dbReference type="ARBA" id="ARBA00023237"/>
    </source>
</evidence>
<dbReference type="EMBL" id="CP001279">
    <property type="protein sequence ID" value="ACM93481.1"/>
    <property type="molecule type" value="Genomic_DNA"/>
</dbReference>
<dbReference type="STRING" id="598659.NAMH_1127"/>
<dbReference type="HOGENOM" id="CLU_057127_0_0_7"/>
<evidence type="ECO:0000256" key="6">
    <source>
        <dbReference type="ARBA" id="ARBA00023136"/>
    </source>
</evidence>
<dbReference type="Gene3D" id="1.20.1600.10">
    <property type="entry name" value="Outer membrane efflux proteins (OEP)"/>
    <property type="match status" value="1"/>
</dbReference>
<dbReference type="SUPFAM" id="SSF56954">
    <property type="entry name" value="Outer membrane efflux proteins (OEP)"/>
    <property type="match status" value="1"/>
</dbReference>
<name>B9LA65_NAUPA</name>
<dbReference type="GO" id="GO:0015562">
    <property type="term" value="F:efflux transmembrane transporter activity"/>
    <property type="evidence" value="ECO:0007669"/>
    <property type="project" value="InterPro"/>
</dbReference>
<dbReference type="InterPro" id="IPR003423">
    <property type="entry name" value="OMP_efflux"/>
</dbReference>
<keyword evidence="6" id="KW-0472">Membrane</keyword>
<evidence type="ECO:0000256" key="4">
    <source>
        <dbReference type="ARBA" id="ARBA00022452"/>
    </source>
</evidence>
<dbReference type="PANTHER" id="PTHR30026:SF20">
    <property type="entry name" value="OUTER MEMBRANE PROTEIN TOLC"/>
    <property type="match status" value="1"/>
</dbReference>
<protein>
    <recommendedName>
        <fullName evidence="12">Outer membrane efflux protein</fullName>
    </recommendedName>
</protein>
<evidence type="ECO:0008006" key="12">
    <source>
        <dbReference type="Google" id="ProtNLM"/>
    </source>
</evidence>